<name>A0A8E2JPF0_9PEZI</name>
<evidence type="ECO:0000313" key="2">
    <source>
        <dbReference type="Proteomes" id="UP000250140"/>
    </source>
</evidence>
<dbReference type="AlphaFoldDB" id="A0A8E2JPF0"/>
<sequence length="195" mass="21626">MPPVLTVKAECRIQAPPVEVFTLLTDLSTWPDWNSFVPSVDIVEPSEGATVHPTLSTETSESAKQRKPIQIGQRLRLHSITGTQKNATIERVTILETPPTAISDLPQSFSNTSRIYRVGWDLESYPRLLLRVSRINEVEEVEGENGVESLYRTKADFNGPLAWGVKLSVSKDLQKGMELMAEGLKKAAERAVQVA</sequence>
<dbReference type="Gene3D" id="3.30.530.20">
    <property type="match status" value="1"/>
</dbReference>
<dbReference type="Proteomes" id="UP000250140">
    <property type="component" value="Unassembled WGS sequence"/>
</dbReference>
<dbReference type="EMBL" id="KV750463">
    <property type="protein sequence ID" value="OCL04653.1"/>
    <property type="molecule type" value="Genomic_DNA"/>
</dbReference>
<protein>
    <submittedName>
        <fullName evidence="1">Uncharacterized protein</fullName>
    </submittedName>
</protein>
<dbReference type="SUPFAM" id="SSF55961">
    <property type="entry name" value="Bet v1-like"/>
    <property type="match status" value="1"/>
</dbReference>
<dbReference type="Pfam" id="PF10604">
    <property type="entry name" value="Polyketide_cyc2"/>
    <property type="match status" value="1"/>
</dbReference>
<dbReference type="InterPro" id="IPR019587">
    <property type="entry name" value="Polyketide_cyclase/dehydratase"/>
</dbReference>
<accession>A0A8E2JPF0</accession>
<keyword evidence="2" id="KW-1185">Reference proteome</keyword>
<organism evidence="1 2">
    <name type="scientific">Glonium stellatum</name>
    <dbReference type="NCBI Taxonomy" id="574774"/>
    <lineage>
        <taxon>Eukaryota</taxon>
        <taxon>Fungi</taxon>
        <taxon>Dikarya</taxon>
        <taxon>Ascomycota</taxon>
        <taxon>Pezizomycotina</taxon>
        <taxon>Dothideomycetes</taxon>
        <taxon>Pleosporomycetidae</taxon>
        <taxon>Gloniales</taxon>
        <taxon>Gloniaceae</taxon>
        <taxon>Glonium</taxon>
    </lineage>
</organism>
<reference evidence="1 2" key="1">
    <citation type="journal article" date="2016" name="Nat. Commun.">
        <title>Ectomycorrhizal ecology is imprinted in the genome of the dominant symbiotic fungus Cenococcum geophilum.</title>
        <authorList>
            <consortium name="DOE Joint Genome Institute"/>
            <person name="Peter M."/>
            <person name="Kohler A."/>
            <person name="Ohm R.A."/>
            <person name="Kuo A."/>
            <person name="Krutzmann J."/>
            <person name="Morin E."/>
            <person name="Arend M."/>
            <person name="Barry K.W."/>
            <person name="Binder M."/>
            <person name="Choi C."/>
            <person name="Clum A."/>
            <person name="Copeland A."/>
            <person name="Grisel N."/>
            <person name="Haridas S."/>
            <person name="Kipfer T."/>
            <person name="LaButti K."/>
            <person name="Lindquist E."/>
            <person name="Lipzen A."/>
            <person name="Maire R."/>
            <person name="Meier B."/>
            <person name="Mihaltcheva S."/>
            <person name="Molinier V."/>
            <person name="Murat C."/>
            <person name="Poggeler S."/>
            <person name="Quandt C.A."/>
            <person name="Sperisen C."/>
            <person name="Tritt A."/>
            <person name="Tisserant E."/>
            <person name="Crous P.W."/>
            <person name="Henrissat B."/>
            <person name="Nehls U."/>
            <person name="Egli S."/>
            <person name="Spatafora J.W."/>
            <person name="Grigoriev I.V."/>
            <person name="Martin F.M."/>
        </authorList>
    </citation>
    <scope>NUCLEOTIDE SEQUENCE [LARGE SCALE GENOMIC DNA]</scope>
    <source>
        <strain evidence="1 2">CBS 207.34</strain>
    </source>
</reference>
<dbReference type="OrthoDB" id="509124at2759"/>
<gene>
    <name evidence="1" type="ORF">AOQ84DRAFT_112736</name>
</gene>
<dbReference type="InterPro" id="IPR023393">
    <property type="entry name" value="START-like_dom_sf"/>
</dbReference>
<evidence type="ECO:0000313" key="1">
    <source>
        <dbReference type="EMBL" id="OCL04653.1"/>
    </source>
</evidence>
<proteinExistence type="predicted"/>